<feature type="region of interest" description="Disordered" evidence="1">
    <location>
        <begin position="1"/>
        <end position="36"/>
    </location>
</feature>
<keyword evidence="3" id="KW-1185">Reference proteome</keyword>
<accession>A0AAJ0CP11</accession>
<evidence type="ECO:0000313" key="3">
    <source>
        <dbReference type="Proteomes" id="UP001251528"/>
    </source>
</evidence>
<organism evidence="2 3">
    <name type="scientific">Conoideocrella luteorostrata</name>
    <dbReference type="NCBI Taxonomy" id="1105319"/>
    <lineage>
        <taxon>Eukaryota</taxon>
        <taxon>Fungi</taxon>
        <taxon>Dikarya</taxon>
        <taxon>Ascomycota</taxon>
        <taxon>Pezizomycotina</taxon>
        <taxon>Sordariomycetes</taxon>
        <taxon>Hypocreomycetidae</taxon>
        <taxon>Hypocreales</taxon>
        <taxon>Clavicipitaceae</taxon>
        <taxon>Conoideocrella</taxon>
    </lineage>
</organism>
<protein>
    <submittedName>
        <fullName evidence="2">Uncharacterized protein</fullName>
    </submittedName>
</protein>
<name>A0AAJ0CP11_9HYPO</name>
<reference evidence="2" key="1">
    <citation type="submission" date="2023-06" db="EMBL/GenBank/DDBJ databases">
        <title>Conoideocrella luteorostrata (Hypocreales: Clavicipitaceae), a potential biocontrol fungus for elongate hemlock scale in United States Christmas tree production areas.</title>
        <authorList>
            <person name="Barrett H."/>
            <person name="Lovett B."/>
            <person name="Macias A.M."/>
            <person name="Stajich J.E."/>
            <person name="Kasson M.T."/>
        </authorList>
    </citation>
    <scope>NUCLEOTIDE SEQUENCE</scope>
    <source>
        <strain evidence="2">ARSEF 14590</strain>
    </source>
</reference>
<evidence type="ECO:0000313" key="2">
    <source>
        <dbReference type="EMBL" id="KAK2598898.1"/>
    </source>
</evidence>
<feature type="compositionally biased region" description="Polar residues" evidence="1">
    <location>
        <begin position="12"/>
        <end position="32"/>
    </location>
</feature>
<dbReference type="EMBL" id="JASWJB010000096">
    <property type="protein sequence ID" value="KAK2598898.1"/>
    <property type="molecule type" value="Genomic_DNA"/>
</dbReference>
<dbReference type="AlphaFoldDB" id="A0AAJ0CP11"/>
<dbReference type="Proteomes" id="UP001251528">
    <property type="component" value="Unassembled WGS sequence"/>
</dbReference>
<evidence type="ECO:0000256" key="1">
    <source>
        <dbReference type="SAM" id="MobiDB-lite"/>
    </source>
</evidence>
<comment type="caution">
    <text evidence="2">The sequence shown here is derived from an EMBL/GenBank/DDBJ whole genome shotgun (WGS) entry which is preliminary data.</text>
</comment>
<proteinExistence type="predicted"/>
<sequence length="68" mass="7156">MTPRDAMVSGASIEQTAIGTEKSNQGAQTSPQKGLCIPSKQHGSALDTDKNVIFHVLEGIDGVVDDYP</sequence>
<gene>
    <name evidence="2" type="ORF">QQS21_005640</name>
</gene>